<reference evidence="3 4" key="1">
    <citation type="submission" date="2020-01" db="EMBL/GenBank/DDBJ databases">
        <title>The draft genome sequence of Corallococcus exiguus DSM 14696.</title>
        <authorList>
            <person name="Zhang X."/>
            <person name="Zhu H."/>
        </authorList>
    </citation>
    <scope>NUCLEOTIDE SEQUENCE [LARGE SCALE GENOMIC DNA]</scope>
    <source>
        <strain evidence="3 4">DSM 14696</strain>
    </source>
</reference>
<dbReference type="Proteomes" id="UP000537825">
    <property type="component" value="Unassembled WGS sequence"/>
</dbReference>
<evidence type="ECO:0000259" key="2">
    <source>
        <dbReference type="Pfam" id="PF06877"/>
    </source>
</evidence>
<dbReference type="AlphaFoldDB" id="A0A7X4YID4"/>
<dbReference type="EMBL" id="JAAAPK010000015">
    <property type="protein sequence ID" value="NBC45835.1"/>
    <property type="molecule type" value="Genomic_DNA"/>
</dbReference>
<evidence type="ECO:0000259" key="1">
    <source>
        <dbReference type="Pfam" id="PF05117"/>
    </source>
</evidence>
<dbReference type="SUPFAM" id="SSF89946">
    <property type="entry name" value="Hypothetical protein VC0424"/>
    <property type="match status" value="1"/>
</dbReference>
<feature type="domain" description="Regulator of ribonuclease activity B" evidence="2">
    <location>
        <begin position="154"/>
        <end position="252"/>
    </location>
</feature>
<keyword evidence="4" id="KW-1185">Reference proteome</keyword>
<dbReference type="Pfam" id="PF05117">
    <property type="entry name" value="DUF695"/>
    <property type="match status" value="1"/>
</dbReference>
<evidence type="ECO:0000313" key="4">
    <source>
        <dbReference type="Proteomes" id="UP000537825"/>
    </source>
</evidence>
<evidence type="ECO:0000313" key="3">
    <source>
        <dbReference type="EMBL" id="NBC45835.1"/>
    </source>
</evidence>
<protein>
    <submittedName>
        <fullName evidence="3">DUF695 domain-containing protein</fullName>
    </submittedName>
</protein>
<dbReference type="InterPro" id="IPR036701">
    <property type="entry name" value="RraB-like_sf"/>
</dbReference>
<gene>
    <name evidence="3" type="ORF">GTZ93_39190</name>
</gene>
<proteinExistence type="predicted"/>
<dbReference type="Pfam" id="PF06877">
    <property type="entry name" value="RraB"/>
    <property type="match status" value="1"/>
</dbReference>
<name>A0A7X4YID4_9BACT</name>
<dbReference type="InterPro" id="IPR009671">
    <property type="entry name" value="RraB_dom"/>
</dbReference>
<organism evidence="3 4">
    <name type="scientific">Corallococcus exiguus</name>
    <dbReference type="NCBI Taxonomy" id="83462"/>
    <lineage>
        <taxon>Bacteria</taxon>
        <taxon>Pseudomonadati</taxon>
        <taxon>Myxococcota</taxon>
        <taxon>Myxococcia</taxon>
        <taxon>Myxococcales</taxon>
        <taxon>Cystobacterineae</taxon>
        <taxon>Myxococcaceae</taxon>
        <taxon>Corallococcus</taxon>
    </lineage>
</organism>
<accession>A0A7X4YID4</accession>
<sequence>MNAPSSAKPWRESFEDYFRWSTEGPQTVGIDLGANPLAPMASHPVLWRLALPLKNPMSNGLLDSDEEDAVFAVQGALEACLRPLGLLGVGHLVDQGVQYVYLYGPKSITARQVRPLVQAHQGAYDVDVARTRDPGWTVYLQTLFPSPLQWQVRMNRQRVALLRAEGDLLDVARKVEHRAHFTWEREAEEAEGRLRGLGFQGFRCQIVPVRGLMWRLDFRRVDTVDDARMDAVCEEILDVVASHWGTYDGWGCLLVTEDF</sequence>
<comment type="caution">
    <text evidence="3">The sequence shown here is derived from an EMBL/GenBank/DDBJ whole genome shotgun (WGS) entry which is preliminary data.</text>
</comment>
<feature type="domain" description="DUF695" evidence="1">
    <location>
        <begin position="25"/>
        <end position="144"/>
    </location>
</feature>
<dbReference type="RefSeq" id="WP_139917966.1">
    <property type="nucleotide sequence ID" value="NZ_CBCSLE010000105.1"/>
</dbReference>
<dbReference type="Gene3D" id="3.30.70.970">
    <property type="entry name" value="RraB-like"/>
    <property type="match status" value="1"/>
</dbReference>
<dbReference type="InterPro" id="IPR016097">
    <property type="entry name" value="DUF695"/>
</dbReference>